<evidence type="ECO:0000313" key="12">
    <source>
        <dbReference type="EMBL" id="TWB39110.1"/>
    </source>
</evidence>
<evidence type="ECO:0000256" key="2">
    <source>
        <dbReference type="ARBA" id="ARBA00008524"/>
    </source>
</evidence>
<protein>
    <recommendedName>
        <fullName evidence="7">Tricorn protease homolog</fullName>
        <ecNumber evidence="7">3.4.21.-</ecNumber>
    </recommendedName>
</protein>
<feature type="active site" description="Charge relay system" evidence="8">
    <location>
        <position position="765"/>
    </location>
</feature>
<dbReference type="InterPro" id="IPR012393">
    <property type="entry name" value="Tricorn_protease"/>
</dbReference>
<evidence type="ECO:0000256" key="7">
    <source>
        <dbReference type="PIRNR" id="PIRNR036421"/>
    </source>
</evidence>
<dbReference type="Pfam" id="PF03572">
    <property type="entry name" value="Peptidase_S41"/>
    <property type="match status" value="1"/>
</dbReference>
<evidence type="ECO:0000256" key="3">
    <source>
        <dbReference type="ARBA" id="ARBA00022490"/>
    </source>
</evidence>
<evidence type="ECO:0000256" key="8">
    <source>
        <dbReference type="PIRSR" id="PIRSR036421-1"/>
    </source>
</evidence>
<dbReference type="PANTHER" id="PTHR43253">
    <property type="entry name" value="TRICORN PROTEASE HOMOLOG 2-RELATED"/>
    <property type="match status" value="1"/>
</dbReference>
<evidence type="ECO:0000256" key="5">
    <source>
        <dbReference type="ARBA" id="ARBA00022801"/>
    </source>
</evidence>
<dbReference type="Pfam" id="PF14685">
    <property type="entry name" value="PDZ_Tricorn"/>
    <property type="match status" value="1"/>
</dbReference>
<dbReference type="EMBL" id="VITR01000011">
    <property type="protein sequence ID" value="TWB39110.1"/>
    <property type="molecule type" value="Genomic_DNA"/>
</dbReference>
<dbReference type="Gene3D" id="2.30.42.10">
    <property type="match status" value="1"/>
</dbReference>
<keyword evidence="3 7" id="KW-0963">Cytoplasm</keyword>
<proteinExistence type="inferred from homology"/>
<feature type="active site" description="Charge relay system" evidence="8">
    <location>
        <position position="1050"/>
    </location>
</feature>
<accession>A0A560H0E0</accession>
<sequence>MGISIGGLVRPIVAACIVLLAPVGAQAADRALMRFPDIHGDEVVFSYAGDLWLATTDGGTPRQLTSGPGLKLFPKFSPDGQWIAFTGQYGGDEQVYVMPAKGGVARQLTFYPARGPLPARSGYDNQVTGWRPDGSAILFRSLRDVPTVTEARLYTVPAAGGEVVPLPMARAGAGVFSPDGGKVLFSTTSRDFRAWKRYQGGWAQDLFIADLSSRSLTNITHNVRTDRDPMWTRRGIFFLSDRDGHLNLYQTDVNGGTVRKLTNFTAGDAEWASADAEGNIVFQYEGTLHVYRASANAEQTLALDIPAGDGAGRPRTVRVGGQVEDSALSPDGRRVAVVARGDIFLLPADGPGPALNLTHSSNAHERAVAWAPNGRSLAFVSDRGGDEELWVMASDGSGVRAVTRDSHTRYYRPVWSPDGRRVAVLDKDGGLFAVDLATGTRRPVGATRAWFQRDYEWSPDGRYLTYAEMQASNLRAIHIWDAETGRNELVTDTLYDSFNPAWSPDGRYLWFLSVRDPNLQVAEGEWNYAGNRQTRLYALALRPDVPNPFMPPNLNEDTKEGQRSFTDGAAAKASGNDKGGKKRAAVDYDGLAQRLIQAPAGPDNYVDLVAAADRLVFRLHDAWTFGEEEGHASLFSLPFKGGKPVRVVDAPQGYEVDAARTTALIQGDHGQLMVAHLDAGGGLAGGPKPVELDRLVTTVNPREEWAEIFDEVWRRYRDFFYDPGMQGHDWKAIGAHYRALLPAVSNRADLNYLIGEMIAELNISHAYVAGGDEGLPPRPWTGLLGARFTFDPAVGLWRVAKVFEGDNADPQYRSPFTEVGSRVGVGDYILAIDGRPLDAAFGPDQALVGKADQMVEVAVGRSRTIERRVLVKTLHSETALIRQERKLDALRLVDRLSGGRIGYVHISDMGPAGLAEFVKDWYGQLRKDGIVIDIRGNGGGNVSRMILERLLRPAYSRGFVRGLQIPQTYPWGNFTQVFTGEMAMLVNENTMSDGDTMAWTFQQTHRGPLIGKRTWGGVIGGGDTGPLLDGGSVTVPQFALAGPHGEWIVEGQGVTPDIEVDFDQAALKGAPDAQLTAAVQNLLDRIKGNPGSLGGPQPYPIRP</sequence>
<comment type="subcellular location">
    <subcellularLocation>
        <location evidence="1 7">Cytoplasm</location>
    </subcellularLocation>
</comment>
<feature type="active site" description="Nucleophile" evidence="8">
    <location>
        <position position="992"/>
    </location>
</feature>
<evidence type="ECO:0000313" key="13">
    <source>
        <dbReference type="Proteomes" id="UP000315751"/>
    </source>
</evidence>
<dbReference type="EC" id="3.4.21.-" evidence="7"/>
<dbReference type="InterPro" id="IPR005151">
    <property type="entry name" value="Tail-specific_protease"/>
</dbReference>
<comment type="caution">
    <text evidence="12">The sequence shown here is derived from an EMBL/GenBank/DDBJ whole genome shotgun (WGS) entry which is preliminary data.</text>
</comment>
<dbReference type="Gene3D" id="3.30.750.44">
    <property type="match status" value="1"/>
</dbReference>
<dbReference type="CDD" id="cd07562">
    <property type="entry name" value="Peptidase_S41_TRI"/>
    <property type="match status" value="1"/>
</dbReference>
<dbReference type="GO" id="GO:0008236">
    <property type="term" value="F:serine-type peptidase activity"/>
    <property type="evidence" value="ECO:0007669"/>
    <property type="project" value="UniProtKB-UniRule"/>
</dbReference>
<keyword evidence="10" id="KW-0732">Signal</keyword>
<dbReference type="GO" id="GO:0005737">
    <property type="term" value="C:cytoplasm"/>
    <property type="evidence" value="ECO:0007669"/>
    <property type="project" value="UniProtKB-SubCell"/>
</dbReference>
<dbReference type="Gene3D" id="2.130.10.10">
    <property type="entry name" value="YVTN repeat-like/Quinoprotein amine dehydrogenase"/>
    <property type="match status" value="1"/>
</dbReference>
<dbReference type="PIRSF" id="PIRSF036421">
    <property type="entry name" value="Tricorn_protease"/>
    <property type="match status" value="1"/>
</dbReference>
<keyword evidence="13" id="KW-1185">Reference proteome</keyword>
<dbReference type="SUPFAM" id="SSF50156">
    <property type="entry name" value="PDZ domain-like"/>
    <property type="match status" value="1"/>
</dbReference>
<name>A0A560H0E0_9PROT</name>
<dbReference type="InterPro" id="IPR028204">
    <property type="entry name" value="Tricorn_C1"/>
</dbReference>
<dbReference type="PANTHER" id="PTHR43253:SF1">
    <property type="entry name" value="TRICORN PROTEASE HOMOLOG 2-RELATED"/>
    <property type="match status" value="1"/>
</dbReference>
<dbReference type="SUPFAM" id="SSF69304">
    <property type="entry name" value="Tricorn protease N-terminal domain"/>
    <property type="match status" value="1"/>
</dbReference>
<dbReference type="SUPFAM" id="SSF82171">
    <property type="entry name" value="DPP6 N-terminal domain-like"/>
    <property type="match status" value="1"/>
</dbReference>
<feature type="signal peptide" evidence="10">
    <location>
        <begin position="1"/>
        <end position="27"/>
    </location>
</feature>
<keyword evidence="4 7" id="KW-0645">Protease</keyword>
<evidence type="ECO:0000256" key="1">
    <source>
        <dbReference type="ARBA" id="ARBA00004496"/>
    </source>
</evidence>
<dbReference type="InterPro" id="IPR029414">
    <property type="entry name" value="Tricorn_PDZ"/>
</dbReference>
<evidence type="ECO:0000256" key="6">
    <source>
        <dbReference type="ARBA" id="ARBA00022825"/>
    </source>
</evidence>
<dbReference type="GO" id="GO:0006508">
    <property type="term" value="P:proteolysis"/>
    <property type="evidence" value="ECO:0007669"/>
    <property type="project" value="UniProtKB-UniRule"/>
</dbReference>
<dbReference type="Gene3D" id="3.90.226.10">
    <property type="entry name" value="2-enoyl-CoA Hydratase, Chain A, domain 1"/>
    <property type="match status" value="1"/>
</dbReference>
<dbReference type="SUPFAM" id="SSF52096">
    <property type="entry name" value="ClpP/crotonase"/>
    <property type="match status" value="1"/>
</dbReference>
<comment type="similarity">
    <text evidence="2 7">Belongs to the peptidase S41B family.</text>
</comment>
<evidence type="ECO:0000256" key="4">
    <source>
        <dbReference type="ARBA" id="ARBA00022670"/>
    </source>
</evidence>
<feature type="chain" id="PRO_5021820467" description="Tricorn protease homolog" evidence="10">
    <location>
        <begin position="28"/>
        <end position="1103"/>
    </location>
</feature>
<dbReference type="InterPro" id="IPR015943">
    <property type="entry name" value="WD40/YVTN_repeat-like_dom_sf"/>
</dbReference>
<reference evidence="12 13" key="1">
    <citation type="submission" date="2019-06" db="EMBL/GenBank/DDBJ databases">
        <title>Genomic Encyclopedia of Type Strains, Phase IV (KMG-V): Genome sequencing to study the core and pangenomes of soil and plant-associated prokaryotes.</title>
        <authorList>
            <person name="Whitman W."/>
        </authorList>
    </citation>
    <scope>NUCLEOTIDE SEQUENCE [LARGE SCALE GENOMIC DNA]</scope>
    <source>
        <strain evidence="12 13">BR 11622</strain>
    </source>
</reference>
<evidence type="ECO:0000259" key="11">
    <source>
        <dbReference type="SMART" id="SM00245"/>
    </source>
</evidence>
<dbReference type="Gene3D" id="2.120.10.60">
    <property type="entry name" value="Tricorn protease N-terminal domain"/>
    <property type="match status" value="1"/>
</dbReference>
<evidence type="ECO:0000256" key="10">
    <source>
        <dbReference type="SAM" id="SignalP"/>
    </source>
</evidence>
<dbReference type="InterPro" id="IPR036034">
    <property type="entry name" value="PDZ_sf"/>
</dbReference>
<keyword evidence="6 7" id="KW-0720">Serine protease</keyword>
<dbReference type="AlphaFoldDB" id="A0A560H0E0"/>
<dbReference type="SMART" id="SM00245">
    <property type="entry name" value="TSPc"/>
    <property type="match status" value="1"/>
</dbReference>
<comment type="function">
    <text evidence="7">Degrades oligopeptides.</text>
</comment>
<feature type="domain" description="Tail specific protease" evidence="11">
    <location>
        <begin position="873"/>
        <end position="1061"/>
    </location>
</feature>
<dbReference type="Proteomes" id="UP000315751">
    <property type="component" value="Unassembled WGS sequence"/>
</dbReference>
<evidence type="ECO:0000256" key="9">
    <source>
        <dbReference type="PIRSR" id="PIRSR036421-3"/>
    </source>
</evidence>
<dbReference type="Pfam" id="PF14684">
    <property type="entry name" value="Tricorn_C1"/>
    <property type="match status" value="1"/>
</dbReference>
<gene>
    <name evidence="12" type="ORF">FBZ90_111107</name>
</gene>
<dbReference type="InterPro" id="IPR029045">
    <property type="entry name" value="ClpP/crotonase-like_dom_sf"/>
</dbReference>
<dbReference type="Pfam" id="PF26550">
    <property type="entry name" value="Tricorn_2nd"/>
    <property type="match status" value="1"/>
</dbReference>
<feature type="site" description="Transition state stabilizer; via amide nitrogen" evidence="9">
    <location>
        <position position="993"/>
    </location>
</feature>
<dbReference type="Pfam" id="PF26549">
    <property type="entry name" value="Tricorn_N"/>
    <property type="match status" value="1"/>
</dbReference>
<organism evidence="12 13">
    <name type="scientific">Nitrospirillum amazonense</name>
    <dbReference type="NCBI Taxonomy" id="28077"/>
    <lineage>
        <taxon>Bacteria</taxon>
        <taxon>Pseudomonadati</taxon>
        <taxon>Pseudomonadota</taxon>
        <taxon>Alphaproteobacteria</taxon>
        <taxon>Rhodospirillales</taxon>
        <taxon>Azospirillaceae</taxon>
        <taxon>Nitrospirillum</taxon>
    </lineage>
</organism>
<keyword evidence="5 7" id="KW-0378">Hydrolase</keyword>